<dbReference type="Proteomes" id="UP000232693">
    <property type="component" value="Chromosome"/>
</dbReference>
<dbReference type="InterPro" id="IPR003423">
    <property type="entry name" value="OMP_efflux"/>
</dbReference>
<dbReference type="InterPro" id="IPR010131">
    <property type="entry name" value="MdtP/NodT-like"/>
</dbReference>
<dbReference type="AlphaFoldDB" id="A0A2K9AUK0"/>
<dbReference type="PANTHER" id="PTHR30203">
    <property type="entry name" value="OUTER MEMBRANE CATION EFFLUX PROTEIN"/>
    <property type="match status" value="1"/>
</dbReference>
<comment type="similarity">
    <text evidence="1">Belongs to the outer membrane factor (OMF) (TC 1.B.17) family.</text>
</comment>
<dbReference type="GO" id="GO:0015562">
    <property type="term" value="F:efflux transmembrane transporter activity"/>
    <property type="evidence" value="ECO:0007669"/>
    <property type="project" value="InterPro"/>
</dbReference>
<dbReference type="RefSeq" id="WP_106646672.1">
    <property type="nucleotide sequence ID" value="NZ_BMGO01000001.1"/>
</dbReference>
<evidence type="ECO:0000256" key="1">
    <source>
        <dbReference type="ARBA" id="ARBA00007613"/>
    </source>
</evidence>
<protein>
    <submittedName>
        <fullName evidence="2">TolC family protein</fullName>
    </submittedName>
</protein>
<sequence>MSFNNSLNRPGKPIANRFSVKTKFNITMLLTALLTLFSINAVAETSNVGHQIGLSEAIQVTLDNHPEMARYRYQKQKFDALTKQAGVSQKPQLDVTIEDAFGSGDYSGFDAAQTTIGISWILDGDLVDSRIKASREASSQLSFEREIKALDLSSDTAKTFVEHIALQEQIKLARLNLQQTQEAYESIVSLNKRGKGSTIDTIQMKANVARSELMIEDLEHELKATQRRFMNNLGEEAKLMTPKGNLFSIPAIDNLNESMAKLKEHPRLLAFANKSRVLESQIELARIEAEPRWEFSTGLRRYERTSDVGIVAGFSVSLGSSGSNAGKIQSLRAERSIYEVESEVLRRELYTQLYVLLQEIEHSKHVINVNQQQIIPLLKEAKEEVNKAYQIGRTSYLQWFNIHQDYLVAHLELINAYKMLHLKNIELQRLTGTTLETIEN</sequence>
<organism evidence="2 3">
    <name type="scientific">Kangiella profundi</name>
    <dbReference type="NCBI Taxonomy" id="1561924"/>
    <lineage>
        <taxon>Bacteria</taxon>
        <taxon>Pseudomonadati</taxon>
        <taxon>Pseudomonadota</taxon>
        <taxon>Gammaproteobacteria</taxon>
        <taxon>Kangiellales</taxon>
        <taxon>Kangiellaceae</taxon>
        <taxon>Kangiella</taxon>
    </lineage>
</organism>
<dbReference type="SUPFAM" id="SSF56954">
    <property type="entry name" value="Outer membrane efflux proteins (OEP)"/>
    <property type="match status" value="1"/>
</dbReference>
<keyword evidence="3" id="KW-1185">Reference proteome</keyword>
<dbReference type="EMBL" id="CP025120">
    <property type="protein sequence ID" value="AUD78821.1"/>
    <property type="molecule type" value="Genomic_DNA"/>
</dbReference>
<dbReference type="Gene3D" id="1.20.1600.10">
    <property type="entry name" value="Outer membrane efflux proteins (OEP)"/>
    <property type="match status" value="1"/>
</dbReference>
<gene>
    <name evidence="2" type="ORF">CW740_05950</name>
</gene>
<dbReference type="PANTHER" id="PTHR30203:SF24">
    <property type="entry name" value="BLR4935 PROTEIN"/>
    <property type="match status" value="1"/>
</dbReference>
<dbReference type="Pfam" id="PF02321">
    <property type="entry name" value="OEP"/>
    <property type="match status" value="1"/>
</dbReference>
<accession>A0A2K9AUK0</accession>
<evidence type="ECO:0000313" key="3">
    <source>
        <dbReference type="Proteomes" id="UP000232693"/>
    </source>
</evidence>
<reference evidence="2 3" key="1">
    <citation type="submission" date="2017-12" db="EMBL/GenBank/DDBJ databases">
        <title>Kangiella profundi FT102 completed genome.</title>
        <authorList>
            <person name="Xu J."/>
            <person name="Wang J."/>
            <person name="Lu Y."/>
        </authorList>
    </citation>
    <scope>NUCLEOTIDE SEQUENCE [LARGE SCALE GENOMIC DNA]</scope>
    <source>
        <strain evidence="2 3">FT102</strain>
    </source>
</reference>
<evidence type="ECO:0000313" key="2">
    <source>
        <dbReference type="EMBL" id="AUD78821.1"/>
    </source>
</evidence>
<dbReference type="KEGG" id="kpd:CW740_05950"/>
<name>A0A2K9AUK0_9GAMM</name>
<proteinExistence type="inferred from homology"/>
<dbReference type="OrthoDB" id="9791261at2"/>